<feature type="compositionally biased region" description="Basic and acidic residues" evidence="1">
    <location>
        <begin position="54"/>
        <end position="67"/>
    </location>
</feature>
<dbReference type="AlphaFoldDB" id="A0AAW0DHS1"/>
<protein>
    <submittedName>
        <fullName evidence="2">Uncharacterized protein</fullName>
    </submittedName>
</protein>
<dbReference type="EMBL" id="JAWWNJ010000007">
    <property type="protein sequence ID" value="KAK7052315.1"/>
    <property type="molecule type" value="Genomic_DNA"/>
</dbReference>
<organism evidence="2 3">
    <name type="scientific">Favolaschia claudopus</name>
    <dbReference type="NCBI Taxonomy" id="2862362"/>
    <lineage>
        <taxon>Eukaryota</taxon>
        <taxon>Fungi</taxon>
        <taxon>Dikarya</taxon>
        <taxon>Basidiomycota</taxon>
        <taxon>Agaricomycotina</taxon>
        <taxon>Agaricomycetes</taxon>
        <taxon>Agaricomycetidae</taxon>
        <taxon>Agaricales</taxon>
        <taxon>Marasmiineae</taxon>
        <taxon>Mycenaceae</taxon>
        <taxon>Favolaschia</taxon>
    </lineage>
</organism>
<evidence type="ECO:0000313" key="3">
    <source>
        <dbReference type="Proteomes" id="UP001362999"/>
    </source>
</evidence>
<proteinExistence type="predicted"/>
<name>A0AAW0DHS1_9AGAR</name>
<accession>A0AAW0DHS1</accession>
<evidence type="ECO:0000256" key="1">
    <source>
        <dbReference type="SAM" id="MobiDB-lite"/>
    </source>
</evidence>
<feature type="compositionally biased region" description="Polar residues" evidence="1">
    <location>
        <begin position="7"/>
        <end position="25"/>
    </location>
</feature>
<reference evidence="2 3" key="1">
    <citation type="journal article" date="2024" name="J Genomics">
        <title>Draft genome sequencing and assembly of Favolaschia claudopus CIRM-BRFM 2984 isolated from oak limbs.</title>
        <authorList>
            <person name="Navarro D."/>
            <person name="Drula E."/>
            <person name="Chaduli D."/>
            <person name="Cazenave R."/>
            <person name="Ahrendt S."/>
            <person name="Wang J."/>
            <person name="Lipzen A."/>
            <person name="Daum C."/>
            <person name="Barry K."/>
            <person name="Grigoriev I.V."/>
            <person name="Favel A."/>
            <person name="Rosso M.N."/>
            <person name="Martin F."/>
        </authorList>
    </citation>
    <scope>NUCLEOTIDE SEQUENCE [LARGE SCALE GENOMIC DNA]</scope>
    <source>
        <strain evidence="2 3">CIRM-BRFM 2984</strain>
    </source>
</reference>
<feature type="compositionally biased region" description="Basic and acidic residues" evidence="1">
    <location>
        <begin position="83"/>
        <end position="101"/>
    </location>
</feature>
<gene>
    <name evidence="2" type="ORF">R3P38DRAFT_2859703</name>
</gene>
<sequence>MSKHDGTSSSSRPELPQRTSSSGSVSFLMPTQPEPLPRQKKAKRKMSGMPEGVTVHERPSDRNMEGMKEEEEVHADGNAGSTLKEEMRRSPTEDRIPESDT</sequence>
<comment type="caution">
    <text evidence="2">The sequence shown here is derived from an EMBL/GenBank/DDBJ whole genome shotgun (WGS) entry which is preliminary data.</text>
</comment>
<dbReference type="Proteomes" id="UP001362999">
    <property type="component" value="Unassembled WGS sequence"/>
</dbReference>
<evidence type="ECO:0000313" key="2">
    <source>
        <dbReference type="EMBL" id="KAK7052315.1"/>
    </source>
</evidence>
<keyword evidence="3" id="KW-1185">Reference proteome</keyword>
<feature type="region of interest" description="Disordered" evidence="1">
    <location>
        <begin position="1"/>
        <end position="101"/>
    </location>
</feature>